<keyword evidence="4" id="KW-1185">Reference proteome</keyword>
<dbReference type="EMBL" id="CP058649">
    <property type="protein sequence ID" value="QUI22637.1"/>
    <property type="molecule type" value="Genomic_DNA"/>
</dbReference>
<evidence type="ECO:0000259" key="2">
    <source>
        <dbReference type="Pfam" id="PF05048"/>
    </source>
</evidence>
<evidence type="ECO:0000313" key="3">
    <source>
        <dbReference type="EMBL" id="QUI22637.1"/>
    </source>
</evidence>
<keyword evidence="1" id="KW-0677">Repeat</keyword>
<reference evidence="3" key="1">
    <citation type="submission" date="2020-07" db="EMBL/GenBank/DDBJ databases">
        <title>Vallitalea pronyensis genome.</title>
        <authorList>
            <person name="Postec A."/>
        </authorList>
    </citation>
    <scope>NUCLEOTIDE SEQUENCE</scope>
    <source>
        <strain evidence="3">FatNI3</strain>
    </source>
</reference>
<dbReference type="Proteomes" id="UP000683246">
    <property type="component" value="Chromosome"/>
</dbReference>
<dbReference type="InterPro" id="IPR011050">
    <property type="entry name" value="Pectin_lyase_fold/virulence"/>
</dbReference>
<proteinExistence type="predicted"/>
<dbReference type="PANTHER" id="PTHR22990">
    <property type="entry name" value="F-BOX ONLY PROTEIN"/>
    <property type="match status" value="1"/>
</dbReference>
<protein>
    <recommendedName>
        <fullName evidence="2">Periplasmic copper-binding protein NosD beta helix domain-containing protein</fullName>
    </recommendedName>
</protein>
<name>A0A8J8MIV6_9FIRM</name>
<organism evidence="3 4">
    <name type="scientific">Vallitalea pronyensis</name>
    <dbReference type="NCBI Taxonomy" id="1348613"/>
    <lineage>
        <taxon>Bacteria</taxon>
        <taxon>Bacillati</taxon>
        <taxon>Bacillota</taxon>
        <taxon>Clostridia</taxon>
        <taxon>Lachnospirales</taxon>
        <taxon>Vallitaleaceae</taxon>
        <taxon>Vallitalea</taxon>
    </lineage>
</organism>
<accession>A0A8J8MIV6</accession>
<evidence type="ECO:0000256" key="1">
    <source>
        <dbReference type="ARBA" id="ARBA00022737"/>
    </source>
</evidence>
<dbReference type="Pfam" id="PF05048">
    <property type="entry name" value="NosD"/>
    <property type="match status" value="1"/>
</dbReference>
<dbReference type="SUPFAM" id="SSF51126">
    <property type="entry name" value="Pectin lyase-like"/>
    <property type="match status" value="1"/>
</dbReference>
<sequence>MSERIVPIDFPTVNDAVAACEQGDTVTLLPGTYNEDRTVVINKPLITIQGKGEDVIVGKSFTGGRVLFDVLSDHVTLRNLMVKDWDKGTAFKVSGHHVTINGCQCMRNKIVITGSNCKLIGNALSEAEIFLSGNGHVIRGNQLKQGKDIAIVNNYRPLTNTMIEDNFIKCMDDYSWQNWRYGIWIGHPMSKHIMMRCNNITAFTGIYMMGTYLNLEKNVLANCNLVGIQIGSEHNTLRENAITGGLNGIVIMKGQNTLEKNIIGHCEDAGLTLVADGNVIEHNLINSCTVGIRDVGQDNIIKSNHYFDNGKELMGTYE</sequence>
<dbReference type="Gene3D" id="2.160.20.10">
    <property type="entry name" value="Single-stranded right-handed beta-helix, Pectin lyase-like"/>
    <property type="match status" value="2"/>
</dbReference>
<dbReference type="AlphaFoldDB" id="A0A8J8MIV6"/>
<gene>
    <name evidence="3" type="ORF">HZI73_10150</name>
</gene>
<evidence type="ECO:0000313" key="4">
    <source>
        <dbReference type="Proteomes" id="UP000683246"/>
    </source>
</evidence>
<dbReference type="InterPro" id="IPR012334">
    <property type="entry name" value="Pectin_lyas_fold"/>
</dbReference>
<dbReference type="InterPro" id="IPR051550">
    <property type="entry name" value="SCF-Subunits/Alg-Epimerases"/>
</dbReference>
<feature type="domain" description="Periplasmic copper-binding protein NosD beta helix" evidence="2">
    <location>
        <begin position="188"/>
        <end position="312"/>
    </location>
</feature>
<dbReference type="PANTHER" id="PTHR22990:SF15">
    <property type="entry name" value="F-BOX ONLY PROTEIN 10"/>
    <property type="match status" value="1"/>
</dbReference>
<dbReference type="KEGG" id="vpy:HZI73_10150"/>
<dbReference type="InterPro" id="IPR007742">
    <property type="entry name" value="NosD_dom"/>
</dbReference>
<dbReference type="RefSeq" id="WP_212698129.1">
    <property type="nucleotide sequence ID" value="NZ_CP058649.1"/>
</dbReference>